<proteinExistence type="predicted"/>
<evidence type="ECO:0000313" key="4">
    <source>
        <dbReference type="Proteomes" id="UP000437824"/>
    </source>
</evidence>
<protein>
    <submittedName>
        <fullName evidence="3">Peptidoglycan DD-metalloendopeptidase family protein</fullName>
    </submittedName>
</protein>
<dbReference type="GO" id="GO:0004222">
    <property type="term" value="F:metalloendopeptidase activity"/>
    <property type="evidence" value="ECO:0007669"/>
    <property type="project" value="TreeGrafter"/>
</dbReference>
<accession>A0A844GFF2</accession>
<evidence type="ECO:0000256" key="1">
    <source>
        <dbReference type="ARBA" id="ARBA00022729"/>
    </source>
</evidence>
<feature type="domain" description="M23ase beta-sheet core" evidence="2">
    <location>
        <begin position="72"/>
        <end position="172"/>
    </location>
</feature>
<name>A0A844GFF2_9FIRM</name>
<evidence type="ECO:0000259" key="2">
    <source>
        <dbReference type="Pfam" id="PF01551"/>
    </source>
</evidence>
<sequence>MLHGKFSPDEIWTDSVLYRKYKPTEYFRLRKAYQAVWLDLKYFPIADNGHSGDKISFENTYGAPRTYGGRRIHEGCDLFGEKKQSGYYPVLSMTDGTVEKIGWLPLGGYRIGIRASYGGYFYYAHLSGYEKEFKEGDPVEAGEILGYMGNTGYGEEGTAAMFPVHLHLGIYIETPNHKELSVNPYWVLKAISKKIRNCSY</sequence>
<evidence type="ECO:0000313" key="3">
    <source>
        <dbReference type="EMBL" id="MTD60743.1"/>
    </source>
</evidence>
<dbReference type="SUPFAM" id="SSF51261">
    <property type="entry name" value="Duplicated hybrid motif"/>
    <property type="match status" value="1"/>
</dbReference>
<dbReference type="InterPro" id="IPR016047">
    <property type="entry name" value="M23ase_b-sheet_dom"/>
</dbReference>
<dbReference type="Pfam" id="PF01551">
    <property type="entry name" value="Peptidase_M23"/>
    <property type="match status" value="1"/>
</dbReference>
<dbReference type="PANTHER" id="PTHR21666:SF289">
    <property type="entry name" value="L-ALA--D-GLU ENDOPEPTIDASE"/>
    <property type="match status" value="1"/>
</dbReference>
<gene>
    <name evidence="3" type="ORF">GKZ57_05555</name>
</gene>
<dbReference type="Gene3D" id="2.70.70.10">
    <property type="entry name" value="Glucose Permease (Domain IIA)"/>
    <property type="match status" value="1"/>
</dbReference>
<dbReference type="PANTHER" id="PTHR21666">
    <property type="entry name" value="PEPTIDASE-RELATED"/>
    <property type="match status" value="1"/>
</dbReference>
<keyword evidence="1" id="KW-0732">Signal</keyword>
<dbReference type="EMBL" id="WMBC01000003">
    <property type="protein sequence ID" value="MTD60743.1"/>
    <property type="molecule type" value="Genomic_DNA"/>
</dbReference>
<dbReference type="Proteomes" id="UP000437824">
    <property type="component" value="Unassembled WGS sequence"/>
</dbReference>
<dbReference type="InterPro" id="IPR050570">
    <property type="entry name" value="Cell_wall_metabolism_enzyme"/>
</dbReference>
<reference evidence="3 4" key="1">
    <citation type="submission" date="2019-11" db="EMBL/GenBank/DDBJ databases">
        <title>Draft genome sequence of Blautia luti DSM 14534T, isolated from human stool.</title>
        <authorList>
            <person name="Ortiz R."/>
            <person name="Melis-Arcos F."/>
            <person name="Covarrubias P."/>
            <person name="Cardenas J.P."/>
            <person name="Perez-Donoso J."/>
            <person name="Almonacid D."/>
        </authorList>
    </citation>
    <scope>NUCLEOTIDE SEQUENCE [LARGE SCALE GENOMIC DNA]</scope>
    <source>
        <strain evidence="3 4">DSM 14534</strain>
    </source>
</reference>
<organism evidence="3 4">
    <name type="scientific">Blautia luti DSM 14534 = JCM 17040</name>
    <dbReference type="NCBI Taxonomy" id="649762"/>
    <lineage>
        <taxon>Bacteria</taxon>
        <taxon>Bacillati</taxon>
        <taxon>Bacillota</taxon>
        <taxon>Clostridia</taxon>
        <taxon>Lachnospirales</taxon>
        <taxon>Lachnospiraceae</taxon>
        <taxon>Blautia</taxon>
    </lineage>
</organism>
<comment type="caution">
    <text evidence="3">The sequence shown here is derived from an EMBL/GenBank/DDBJ whole genome shotgun (WGS) entry which is preliminary data.</text>
</comment>
<dbReference type="InterPro" id="IPR011055">
    <property type="entry name" value="Dup_hybrid_motif"/>
</dbReference>
<dbReference type="CDD" id="cd12797">
    <property type="entry name" value="M23_peptidase"/>
    <property type="match status" value="1"/>
</dbReference>
<dbReference type="AlphaFoldDB" id="A0A844GFF2"/>